<dbReference type="RefSeq" id="WP_285606596.1">
    <property type="nucleotide sequence ID" value="NZ_BSSD01000001.1"/>
</dbReference>
<name>A0A9W6V4M0_9PSEU</name>
<dbReference type="Gene3D" id="1.10.1200.10">
    <property type="entry name" value="ACP-like"/>
    <property type="match status" value="1"/>
</dbReference>
<dbReference type="EMBL" id="BSSD01000001">
    <property type="protein sequence ID" value="GLW89345.1"/>
    <property type="molecule type" value="Genomic_DNA"/>
</dbReference>
<evidence type="ECO:0008006" key="4">
    <source>
        <dbReference type="Google" id="ProtNLM"/>
    </source>
</evidence>
<dbReference type="AlphaFoldDB" id="A0A9W6V4M0"/>
<dbReference type="SUPFAM" id="SSF47336">
    <property type="entry name" value="ACP-like"/>
    <property type="match status" value="1"/>
</dbReference>
<dbReference type="InterPro" id="IPR036736">
    <property type="entry name" value="ACP-like_sf"/>
</dbReference>
<dbReference type="Proteomes" id="UP001165042">
    <property type="component" value="Unassembled WGS sequence"/>
</dbReference>
<sequence length="103" mass="10760">MGSPVPPSRPEPLTQPDPLTQTRPPGPPGRAEVIGMLAGFGDRGTGEVGETLDSLELTWLITQVEQRYGVELDLSDEVFAHMGTVTGAVDTLARVLPGASGHG</sequence>
<evidence type="ECO:0000313" key="2">
    <source>
        <dbReference type="EMBL" id="GLW89345.1"/>
    </source>
</evidence>
<gene>
    <name evidence="2" type="ORF">Aglo03_01610</name>
</gene>
<feature type="region of interest" description="Disordered" evidence="1">
    <location>
        <begin position="1"/>
        <end position="32"/>
    </location>
</feature>
<reference evidence="2" key="1">
    <citation type="submission" date="2023-02" db="EMBL/GenBank/DDBJ databases">
        <title>Actinokineospora globicatena NBRC 15670.</title>
        <authorList>
            <person name="Ichikawa N."/>
            <person name="Sato H."/>
            <person name="Tonouchi N."/>
        </authorList>
    </citation>
    <scope>NUCLEOTIDE SEQUENCE</scope>
    <source>
        <strain evidence="2">NBRC 15670</strain>
    </source>
</reference>
<accession>A0A9W6V4M0</accession>
<organism evidence="2 3">
    <name type="scientific">Actinokineospora globicatena</name>
    <dbReference type="NCBI Taxonomy" id="103729"/>
    <lineage>
        <taxon>Bacteria</taxon>
        <taxon>Bacillati</taxon>
        <taxon>Actinomycetota</taxon>
        <taxon>Actinomycetes</taxon>
        <taxon>Pseudonocardiales</taxon>
        <taxon>Pseudonocardiaceae</taxon>
        <taxon>Actinokineospora</taxon>
    </lineage>
</organism>
<feature type="compositionally biased region" description="Pro residues" evidence="1">
    <location>
        <begin position="1"/>
        <end position="15"/>
    </location>
</feature>
<proteinExistence type="predicted"/>
<keyword evidence="3" id="KW-1185">Reference proteome</keyword>
<evidence type="ECO:0000256" key="1">
    <source>
        <dbReference type="SAM" id="MobiDB-lite"/>
    </source>
</evidence>
<comment type="caution">
    <text evidence="2">The sequence shown here is derived from an EMBL/GenBank/DDBJ whole genome shotgun (WGS) entry which is preliminary data.</text>
</comment>
<protein>
    <recommendedName>
        <fullName evidence="4">Acyl carrier protein</fullName>
    </recommendedName>
</protein>
<evidence type="ECO:0000313" key="3">
    <source>
        <dbReference type="Proteomes" id="UP001165042"/>
    </source>
</evidence>